<comment type="caution">
    <text evidence="3">The sequence shown here is derived from an EMBL/GenBank/DDBJ whole genome shotgun (WGS) entry which is preliminary data.</text>
</comment>
<name>A0ABQ7JRE8_9FUNG</name>
<organism evidence="3 4">
    <name type="scientific">Linnemannia gamsii</name>
    <dbReference type="NCBI Taxonomy" id="64522"/>
    <lineage>
        <taxon>Eukaryota</taxon>
        <taxon>Fungi</taxon>
        <taxon>Fungi incertae sedis</taxon>
        <taxon>Mucoromycota</taxon>
        <taxon>Mortierellomycotina</taxon>
        <taxon>Mortierellomycetes</taxon>
        <taxon>Mortierellales</taxon>
        <taxon>Mortierellaceae</taxon>
        <taxon>Linnemannia</taxon>
    </lineage>
</organism>
<dbReference type="Pfam" id="PF25458">
    <property type="entry name" value="INTS4_C"/>
    <property type="match status" value="1"/>
</dbReference>
<reference evidence="3 4" key="1">
    <citation type="journal article" date="2020" name="Fungal Divers.">
        <title>Resolving the Mortierellaceae phylogeny through synthesis of multi-gene phylogenetics and phylogenomics.</title>
        <authorList>
            <person name="Vandepol N."/>
            <person name="Liber J."/>
            <person name="Desiro A."/>
            <person name="Na H."/>
            <person name="Kennedy M."/>
            <person name="Barry K."/>
            <person name="Grigoriev I.V."/>
            <person name="Miller A.N."/>
            <person name="O'Donnell K."/>
            <person name="Stajich J.E."/>
            <person name="Bonito G."/>
        </authorList>
    </citation>
    <scope>NUCLEOTIDE SEQUENCE [LARGE SCALE GENOMIC DNA]</scope>
    <source>
        <strain evidence="3 4">AD045</strain>
    </source>
</reference>
<evidence type="ECO:0000313" key="4">
    <source>
        <dbReference type="Proteomes" id="UP001194696"/>
    </source>
</evidence>
<evidence type="ECO:0000259" key="2">
    <source>
        <dbReference type="Pfam" id="PF25458"/>
    </source>
</evidence>
<accession>A0ABQ7JRE8</accession>
<protein>
    <recommendedName>
        <fullName evidence="2">Integrator complex subunit 4/Protein SIEL C-terminal Ig-like domain-containing protein</fullName>
    </recommendedName>
</protein>
<feature type="region of interest" description="Disordered" evidence="1">
    <location>
        <begin position="349"/>
        <end position="412"/>
    </location>
</feature>
<sequence length="438" mass="48387">MYLECCQLLVQIQESYDSPSFIMLAPILSAQLFRLSYYMDHIFLGLDATAKISVGYFRILANLVWFFGMVQKKAGASAPSSSSSSATGPREDGLTREYLQSMLQQAIKRLTDLQAQMDRPEVDQGRIQGYRIILGDLRVALLRAFKSPSTIEVVRLLSNIVKFKPMEIDFRNMDLQRISAEVTRPTMNRDRPTDIHPSFPFLVPVEGLIHHVRDTTGVAIQVTFPNGNVRHYYPPPDHFIPVEDGENKEKSDESDAKWEAENATAMDVVSATTGEALGTTTMSSTYRLRTSIEIYPEASWGTTPAELRITLSRSFQPDLVGHDEFICRFAEEIATEKRQQQALMQRGMLTDPNGQSQSSSSYSASASGSSASAGLLNHPRGLLALGGGGGHGGQASSSRRLRSLATPGSEAHVMQNQSTLEISKGISYYVARRAMFNS</sequence>
<dbReference type="InterPro" id="IPR057412">
    <property type="entry name" value="INTS4_C"/>
</dbReference>
<feature type="domain" description="Integrator complex subunit 4/Protein SIEL C-terminal Ig-like" evidence="2">
    <location>
        <begin position="182"/>
        <end position="332"/>
    </location>
</feature>
<evidence type="ECO:0000313" key="3">
    <source>
        <dbReference type="EMBL" id="KAG0283740.1"/>
    </source>
</evidence>
<feature type="compositionally biased region" description="Low complexity" evidence="1">
    <location>
        <begin position="354"/>
        <end position="374"/>
    </location>
</feature>
<feature type="compositionally biased region" description="Gly residues" evidence="1">
    <location>
        <begin position="384"/>
        <end position="393"/>
    </location>
</feature>
<keyword evidence="4" id="KW-1185">Reference proteome</keyword>
<evidence type="ECO:0000256" key="1">
    <source>
        <dbReference type="SAM" id="MobiDB-lite"/>
    </source>
</evidence>
<gene>
    <name evidence="3" type="ORF">BGZ96_011881</name>
</gene>
<proteinExistence type="predicted"/>
<dbReference type="EMBL" id="JAAAIM010000862">
    <property type="protein sequence ID" value="KAG0283740.1"/>
    <property type="molecule type" value="Genomic_DNA"/>
</dbReference>
<dbReference type="Proteomes" id="UP001194696">
    <property type="component" value="Unassembled WGS sequence"/>
</dbReference>